<dbReference type="Gene3D" id="3.30.420.10">
    <property type="entry name" value="Ribonuclease H-like superfamily/Ribonuclease H"/>
    <property type="match status" value="1"/>
</dbReference>
<dbReference type="InterPro" id="IPR036397">
    <property type="entry name" value="RNaseH_sf"/>
</dbReference>
<evidence type="ECO:0000259" key="1">
    <source>
        <dbReference type="Pfam" id="PF13358"/>
    </source>
</evidence>
<feature type="domain" description="Tc1-like transposase DDE" evidence="1">
    <location>
        <begin position="2"/>
        <end position="28"/>
    </location>
</feature>
<organism evidence="2 3">
    <name type="scientific">Athelia psychrophila</name>
    <dbReference type="NCBI Taxonomy" id="1759441"/>
    <lineage>
        <taxon>Eukaryota</taxon>
        <taxon>Fungi</taxon>
        <taxon>Dikarya</taxon>
        <taxon>Basidiomycota</taxon>
        <taxon>Agaricomycotina</taxon>
        <taxon>Agaricomycetes</taxon>
        <taxon>Agaricomycetidae</taxon>
        <taxon>Atheliales</taxon>
        <taxon>Atheliaceae</taxon>
        <taxon>Athelia</taxon>
    </lineage>
</organism>
<feature type="non-terminal residue" evidence="2">
    <location>
        <position position="1"/>
    </location>
</feature>
<dbReference type="AlphaFoldDB" id="A0A166NXB2"/>
<dbReference type="Proteomes" id="UP000076532">
    <property type="component" value="Unassembled WGS sequence"/>
</dbReference>
<protein>
    <recommendedName>
        <fullName evidence="1">Tc1-like transposase DDE domain-containing protein</fullName>
    </recommendedName>
</protein>
<dbReference type="Pfam" id="PF13358">
    <property type="entry name" value="DDE_3"/>
    <property type="match status" value="1"/>
</dbReference>
<name>A0A166NXB2_9AGAM</name>
<keyword evidence="3" id="KW-1185">Reference proteome</keyword>
<sequence>RLEYLPPYSPDYNPIEQAFSAIKVHLRQHGLGFFGPRGLYYELYRACDIITAKMSWGFFSHAGYMV</sequence>
<dbReference type="GO" id="GO:0003676">
    <property type="term" value="F:nucleic acid binding"/>
    <property type="evidence" value="ECO:0007669"/>
    <property type="project" value="InterPro"/>
</dbReference>
<gene>
    <name evidence="2" type="ORF">FIBSPDRAFT_733880</name>
</gene>
<reference evidence="2 3" key="1">
    <citation type="journal article" date="2016" name="Mol. Biol. Evol.">
        <title>Comparative Genomics of Early-Diverging Mushroom-Forming Fungi Provides Insights into the Origins of Lignocellulose Decay Capabilities.</title>
        <authorList>
            <person name="Nagy L.G."/>
            <person name="Riley R."/>
            <person name="Tritt A."/>
            <person name="Adam C."/>
            <person name="Daum C."/>
            <person name="Floudas D."/>
            <person name="Sun H."/>
            <person name="Yadav J.S."/>
            <person name="Pangilinan J."/>
            <person name="Larsson K.H."/>
            <person name="Matsuura K."/>
            <person name="Barry K."/>
            <person name="Labutti K."/>
            <person name="Kuo R."/>
            <person name="Ohm R.A."/>
            <person name="Bhattacharya S.S."/>
            <person name="Shirouzu T."/>
            <person name="Yoshinaga Y."/>
            <person name="Martin F.M."/>
            <person name="Grigoriev I.V."/>
            <person name="Hibbett D.S."/>
        </authorList>
    </citation>
    <scope>NUCLEOTIDE SEQUENCE [LARGE SCALE GENOMIC DNA]</scope>
    <source>
        <strain evidence="2 3">CBS 109695</strain>
    </source>
</reference>
<dbReference type="OrthoDB" id="2266637at2759"/>
<accession>A0A166NXB2</accession>
<dbReference type="EMBL" id="KV417520">
    <property type="protein sequence ID" value="KZP25465.1"/>
    <property type="molecule type" value="Genomic_DNA"/>
</dbReference>
<evidence type="ECO:0000313" key="3">
    <source>
        <dbReference type="Proteomes" id="UP000076532"/>
    </source>
</evidence>
<dbReference type="InterPro" id="IPR038717">
    <property type="entry name" value="Tc1-like_DDE_dom"/>
</dbReference>
<proteinExistence type="predicted"/>
<evidence type="ECO:0000313" key="2">
    <source>
        <dbReference type="EMBL" id="KZP25465.1"/>
    </source>
</evidence>